<sequence length="322" mass="34879">LLPRGHALLASPYTLPPCPLLRAVRAIRQLANARAADLHDASMNWREIREMLEGETPKGSNQDPFSCGSRSVLVVCAWHCRATVSHGGREEASGLGNQRERRMPLKGIAPPPRRRPPPCCHLAAPTPHLLRSASGLFGPAAEKPARKTARLLIPPEFPGIPLHSFLWDFKGTESGFSFPGTQKGTRRKIPSVIKSYEIVNRVARPPGLGHQAHQAEQHAKLRQAQAAAGYGKNSSPPMELENMRAKAVLARLEPRSSIVNQSASTAAGRLNLIEYPVQAGRQQPLPHPGEGGGLTRRARPLSTVSLASPSPHAADGSQRLFR</sequence>
<protein>
    <submittedName>
        <fullName evidence="2">Uncharacterized protein</fullName>
    </submittedName>
</protein>
<feature type="region of interest" description="Disordered" evidence="1">
    <location>
        <begin position="279"/>
        <end position="322"/>
    </location>
</feature>
<organism evidence="2 3">
    <name type="scientific">Thalassiosira oceanica</name>
    <name type="common">Marine diatom</name>
    <dbReference type="NCBI Taxonomy" id="159749"/>
    <lineage>
        <taxon>Eukaryota</taxon>
        <taxon>Sar</taxon>
        <taxon>Stramenopiles</taxon>
        <taxon>Ochrophyta</taxon>
        <taxon>Bacillariophyta</taxon>
        <taxon>Coscinodiscophyceae</taxon>
        <taxon>Thalassiosirophycidae</taxon>
        <taxon>Thalassiosirales</taxon>
        <taxon>Thalassiosiraceae</taxon>
        <taxon>Thalassiosira</taxon>
    </lineage>
</organism>
<feature type="non-terminal residue" evidence="2">
    <location>
        <position position="1"/>
    </location>
</feature>
<gene>
    <name evidence="2" type="ORF">THAOC_28127</name>
</gene>
<evidence type="ECO:0000313" key="3">
    <source>
        <dbReference type="Proteomes" id="UP000266841"/>
    </source>
</evidence>
<comment type="caution">
    <text evidence="2">The sequence shown here is derived from an EMBL/GenBank/DDBJ whole genome shotgun (WGS) entry which is preliminary data.</text>
</comment>
<keyword evidence="3" id="KW-1185">Reference proteome</keyword>
<dbReference type="Proteomes" id="UP000266841">
    <property type="component" value="Unassembled WGS sequence"/>
</dbReference>
<proteinExistence type="predicted"/>
<evidence type="ECO:0000313" key="2">
    <source>
        <dbReference type="EMBL" id="EJK52580.1"/>
    </source>
</evidence>
<evidence type="ECO:0000256" key="1">
    <source>
        <dbReference type="SAM" id="MobiDB-lite"/>
    </source>
</evidence>
<dbReference type="EMBL" id="AGNL01039565">
    <property type="protein sequence ID" value="EJK52580.1"/>
    <property type="molecule type" value="Genomic_DNA"/>
</dbReference>
<reference evidence="2 3" key="1">
    <citation type="journal article" date="2012" name="Genome Biol.">
        <title>Genome and low-iron response of an oceanic diatom adapted to chronic iron limitation.</title>
        <authorList>
            <person name="Lommer M."/>
            <person name="Specht M."/>
            <person name="Roy A.S."/>
            <person name="Kraemer L."/>
            <person name="Andreson R."/>
            <person name="Gutowska M.A."/>
            <person name="Wolf J."/>
            <person name="Bergner S.V."/>
            <person name="Schilhabel M.B."/>
            <person name="Klostermeier U.C."/>
            <person name="Beiko R.G."/>
            <person name="Rosenstiel P."/>
            <person name="Hippler M."/>
            <person name="Laroche J."/>
        </authorList>
    </citation>
    <scope>NUCLEOTIDE SEQUENCE [LARGE SCALE GENOMIC DNA]</scope>
    <source>
        <strain evidence="2 3">CCMP1005</strain>
    </source>
</reference>
<name>K0RH53_THAOC</name>
<dbReference type="AlphaFoldDB" id="K0RH53"/>
<accession>K0RH53</accession>